<evidence type="ECO:0000256" key="1">
    <source>
        <dbReference type="SAM" id="MobiDB-lite"/>
    </source>
</evidence>
<dbReference type="Proteomes" id="UP001054945">
    <property type="component" value="Unassembled WGS sequence"/>
</dbReference>
<gene>
    <name evidence="2" type="ORF">CEXT_180731</name>
</gene>
<evidence type="ECO:0000313" key="2">
    <source>
        <dbReference type="EMBL" id="GIX70003.1"/>
    </source>
</evidence>
<sequence>MQERSSFQDNNARDERTAHPPSSSKGGIVYSVREPIFLCFTTPSMKHRLRLQLRAVLSSLVRVVGKNSIAMGGDSSASLEIECHRLVNKQTYT</sequence>
<name>A0AAV4MC32_CAEEX</name>
<dbReference type="AlphaFoldDB" id="A0AAV4MC32"/>
<evidence type="ECO:0000313" key="3">
    <source>
        <dbReference type="Proteomes" id="UP001054945"/>
    </source>
</evidence>
<reference evidence="2 3" key="1">
    <citation type="submission" date="2021-06" db="EMBL/GenBank/DDBJ databases">
        <title>Caerostris extrusa draft genome.</title>
        <authorList>
            <person name="Kono N."/>
            <person name="Arakawa K."/>
        </authorList>
    </citation>
    <scope>NUCLEOTIDE SEQUENCE [LARGE SCALE GENOMIC DNA]</scope>
</reference>
<comment type="caution">
    <text evidence="2">The sequence shown here is derived from an EMBL/GenBank/DDBJ whole genome shotgun (WGS) entry which is preliminary data.</text>
</comment>
<proteinExistence type="predicted"/>
<keyword evidence="3" id="KW-1185">Reference proteome</keyword>
<feature type="compositionally biased region" description="Polar residues" evidence="1">
    <location>
        <begin position="1"/>
        <end position="10"/>
    </location>
</feature>
<feature type="region of interest" description="Disordered" evidence="1">
    <location>
        <begin position="1"/>
        <end position="27"/>
    </location>
</feature>
<accession>A0AAV4MC32</accession>
<organism evidence="2 3">
    <name type="scientific">Caerostris extrusa</name>
    <name type="common">Bark spider</name>
    <name type="synonym">Caerostris bankana</name>
    <dbReference type="NCBI Taxonomy" id="172846"/>
    <lineage>
        <taxon>Eukaryota</taxon>
        <taxon>Metazoa</taxon>
        <taxon>Ecdysozoa</taxon>
        <taxon>Arthropoda</taxon>
        <taxon>Chelicerata</taxon>
        <taxon>Arachnida</taxon>
        <taxon>Araneae</taxon>
        <taxon>Araneomorphae</taxon>
        <taxon>Entelegynae</taxon>
        <taxon>Araneoidea</taxon>
        <taxon>Araneidae</taxon>
        <taxon>Caerostris</taxon>
    </lineage>
</organism>
<protein>
    <submittedName>
        <fullName evidence="2">Uncharacterized protein</fullName>
    </submittedName>
</protein>
<dbReference type="EMBL" id="BPLR01019641">
    <property type="protein sequence ID" value="GIX70003.1"/>
    <property type="molecule type" value="Genomic_DNA"/>
</dbReference>